<dbReference type="STRING" id="1331196.A0A1B9II42"/>
<protein>
    <submittedName>
        <fullName evidence="2">Uncharacterized protein</fullName>
    </submittedName>
</protein>
<dbReference type="AlphaFoldDB" id="A0A1B9II42"/>
<evidence type="ECO:0000313" key="3">
    <source>
        <dbReference type="Proteomes" id="UP000092583"/>
    </source>
</evidence>
<gene>
    <name evidence="2" type="ORF">L486_07325</name>
</gene>
<sequence>MDSLEFRLTINRQIPYTRSTHFDRIKHTLYAIVPNHPPAYHICSSRRPNGTVLPRLRWKQQKIIHHAISSSPILVMSAENVHVYGPKSYLVQVSTSSWSEQSRISSIGVDVSLRSEEQHATLGSPYTIYLTLRNLPPNLTLHGWDVVLCQLTQPVKPNEGNVVFKDLWRGSEALTGDGDPPTLSPDSTFATTLHIRLPSPVIGGLPSCTDGTEYASIQHSLSISLHYSILGEDMNGDELGGPLNKAEGAVRSWIYERPIHVLSDLHGLAEAPSPVYSTSSPNPNEALPGDSSDMAETFKIPHMVSMAKSRTGFMRPAGVDMERLKMKIQDHWIQTAGLCTCFGESGHQDFKASLEDELDASSRAVKMVNQDR</sequence>
<dbReference type="Proteomes" id="UP000092583">
    <property type="component" value="Unassembled WGS sequence"/>
</dbReference>
<name>A0A1B9II42_9TREE</name>
<dbReference type="EMBL" id="KI669467">
    <property type="protein sequence ID" value="OCF55212.1"/>
    <property type="molecule type" value="Genomic_DNA"/>
</dbReference>
<organism evidence="2 3">
    <name type="scientific">Kwoniella mangroviensis CBS 10435</name>
    <dbReference type="NCBI Taxonomy" id="1331196"/>
    <lineage>
        <taxon>Eukaryota</taxon>
        <taxon>Fungi</taxon>
        <taxon>Dikarya</taxon>
        <taxon>Basidiomycota</taxon>
        <taxon>Agaricomycotina</taxon>
        <taxon>Tremellomycetes</taxon>
        <taxon>Tremellales</taxon>
        <taxon>Cryptococcaceae</taxon>
        <taxon>Kwoniella</taxon>
    </lineage>
</organism>
<accession>A0A1B9II42</accession>
<reference evidence="3" key="2">
    <citation type="submission" date="2013-12" db="EMBL/GenBank/DDBJ databases">
        <title>Evolution of pathogenesis and genome organization in the Tremellales.</title>
        <authorList>
            <person name="Cuomo C."/>
            <person name="Litvintseva A."/>
            <person name="Heitman J."/>
            <person name="Chen Y."/>
            <person name="Sun S."/>
            <person name="Springer D."/>
            <person name="Dromer F."/>
            <person name="Young S."/>
            <person name="Zeng Q."/>
            <person name="Chapman S."/>
            <person name="Gujja S."/>
            <person name="Saif S."/>
            <person name="Birren B."/>
        </authorList>
    </citation>
    <scope>NUCLEOTIDE SEQUENCE [LARGE SCALE GENOMIC DNA]</scope>
    <source>
        <strain evidence="3">CBS 10435</strain>
    </source>
</reference>
<feature type="region of interest" description="Disordered" evidence="1">
    <location>
        <begin position="272"/>
        <end position="293"/>
    </location>
</feature>
<evidence type="ECO:0000313" key="2">
    <source>
        <dbReference type="EMBL" id="OCF55212.1"/>
    </source>
</evidence>
<proteinExistence type="predicted"/>
<evidence type="ECO:0000256" key="1">
    <source>
        <dbReference type="SAM" id="MobiDB-lite"/>
    </source>
</evidence>
<reference evidence="2 3" key="1">
    <citation type="submission" date="2013-07" db="EMBL/GenBank/DDBJ databases">
        <title>The Genome Sequence of Kwoniella mangroviensis CBS10435.</title>
        <authorList>
            <consortium name="The Broad Institute Genome Sequencing Platform"/>
            <person name="Cuomo C."/>
            <person name="Litvintseva A."/>
            <person name="Chen Y."/>
            <person name="Heitman J."/>
            <person name="Sun S."/>
            <person name="Springer D."/>
            <person name="Dromer F."/>
            <person name="Young S.K."/>
            <person name="Zeng Q."/>
            <person name="Gargeya S."/>
            <person name="Fitzgerald M."/>
            <person name="Abouelleil A."/>
            <person name="Alvarado L."/>
            <person name="Berlin A.M."/>
            <person name="Chapman S.B."/>
            <person name="Dewar J."/>
            <person name="Goldberg J."/>
            <person name="Griggs A."/>
            <person name="Gujja S."/>
            <person name="Hansen M."/>
            <person name="Howarth C."/>
            <person name="Imamovic A."/>
            <person name="Larimer J."/>
            <person name="McCowan C."/>
            <person name="Murphy C."/>
            <person name="Pearson M."/>
            <person name="Priest M."/>
            <person name="Roberts A."/>
            <person name="Saif S."/>
            <person name="Shea T."/>
            <person name="Sykes S."/>
            <person name="Wortman J."/>
            <person name="Nusbaum C."/>
            <person name="Birren B."/>
        </authorList>
    </citation>
    <scope>NUCLEOTIDE SEQUENCE [LARGE SCALE GENOMIC DNA]</scope>
    <source>
        <strain evidence="2 3">CBS 10435</strain>
    </source>
</reference>
<keyword evidence="3" id="KW-1185">Reference proteome</keyword>
<dbReference type="OrthoDB" id="2565031at2759"/>